<dbReference type="RefSeq" id="XP_011301019.1">
    <property type="nucleotide sequence ID" value="XM_011302717.1"/>
</dbReference>
<keyword evidence="13" id="KW-0458">Lysosome</keyword>
<evidence type="ECO:0000259" key="22">
    <source>
        <dbReference type="Pfam" id="PF10377"/>
    </source>
</evidence>
<keyword evidence="9" id="KW-0072">Autophagy</keyword>
<keyword evidence="8" id="KW-0653">Protein transport</keyword>
<dbReference type="InterPro" id="IPR040040">
    <property type="entry name" value="ATG11"/>
</dbReference>
<dbReference type="InterPro" id="IPR019460">
    <property type="entry name" value="Atg11_C"/>
</dbReference>
<dbReference type="Pfam" id="PF04108">
    <property type="entry name" value="ATG17_like"/>
    <property type="match status" value="1"/>
</dbReference>
<evidence type="ECO:0000256" key="6">
    <source>
        <dbReference type="ARBA" id="ARBA00022490"/>
    </source>
</evidence>
<evidence type="ECO:0000256" key="11">
    <source>
        <dbReference type="ARBA" id="ARBA00023054"/>
    </source>
</evidence>
<evidence type="ECO:0000259" key="21">
    <source>
        <dbReference type="Pfam" id="PF04108"/>
    </source>
</evidence>
<dbReference type="InterPro" id="IPR045326">
    <property type="entry name" value="ATG17-like_dom"/>
</dbReference>
<reference evidence="24" key="1">
    <citation type="submission" date="2025-08" db="UniProtKB">
        <authorList>
            <consortium name="RefSeq"/>
        </authorList>
    </citation>
    <scope>IDENTIFICATION</scope>
    <source>
        <strain evidence="24">USDA-PBARC FA_bdor</strain>
        <tissue evidence="24">Whole organism</tissue>
    </source>
</reference>
<name>A0A9R1TY91_9HYME</name>
<dbReference type="GO" id="GO:0005829">
    <property type="term" value="C:cytosol"/>
    <property type="evidence" value="ECO:0007669"/>
    <property type="project" value="UniProtKB-SubCell"/>
</dbReference>
<keyword evidence="5" id="KW-0813">Transport</keyword>
<evidence type="ECO:0000256" key="10">
    <source>
        <dbReference type="ARBA" id="ARBA00023015"/>
    </source>
</evidence>
<dbReference type="FunFam" id="3.10.20.90:FF:000049">
    <property type="entry name" value="RB1-inducible coiled-coil protein 1 isoform X1"/>
    <property type="match status" value="1"/>
</dbReference>
<evidence type="ECO:0000256" key="8">
    <source>
        <dbReference type="ARBA" id="ARBA00022927"/>
    </source>
</evidence>
<evidence type="ECO:0000313" key="23">
    <source>
        <dbReference type="Proteomes" id="UP000694866"/>
    </source>
</evidence>
<dbReference type="GO" id="GO:0008285">
    <property type="term" value="P:negative regulation of cell population proliferation"/>
    <property type="evidence" value="ECO:0007669"/>
    <property type="project" value="UniProtKB-ARBA"/>
</dbReference>
<keyword evidence="12" id="KW-0804">Transcription</keyword>
<dbReference type="Gene3D" id="3.10.20.90">
    <property type="entry name" value="Phosphatidylinositol 3-kinase Catalytic Subunit, Chain A, domain 1"/>
    <property type="match status" value="1"/>
</dbReference>
<dbReference type="GeneID" id="105265300"/>
<evidence type="ECO:0000313" key="24">
    <source>
        <dbReference type="RefSeq" id="XP_011301019.1"/>
    </source>
</evidence>
<feature type="region of interest" description="Disordered" evidence="20">
    <location>
        <begin position="538"/>
        <end position="568"/>
    </location>
</feature>
<evidence type="ECO:0000256" key="9">
    <source>
        <dbReference type="ARBA" id="ARBA00023006"/>
    </source>
</evidence>
<evidence type="ECO:0000256" key="16">
    <source>
        <dbReference type="ARBA" id="ARBA00053494"/>
    </source>
</evidence>
<dbReference type="GO" id="GO:0031090">
    <property type="term" value="C:organelle membrane"/>
    <property type="evidence" value="ECO:0007669"/>
    <property type="project" value="UniProtKB-ARBA"/>
</dbReference>
<feature type="coiled-coil region" evidence="19">
    <location>
        <begin position="709"/>
        <end position="814"/>
    </location>
</feature>
<evidence type="ECO:0000256" key="18">
    <source>
        <dbReference type="ARBA" id="ARBA00080154"/>
    </source>
</evidence>
<dbReference type="GO" id="GO:0034045">
    <property type="term" value="C:phagophore assembly site membrane"/>
    <property type="evidence" value="ECO:0007669"/>
    <property type="project" value="TreeGrafter"/>
</dbReference>
<feature type="coiled-coil region" evidence="19">
    <location>
        <begin position="940"/>
        <end position="1002"/>
    </location>
</feature>
<dbReference type="GO" id="GO:0061709">
    <property type="term" value="P:reticulophagy"/>
    <property type="evidence" value="ECO:0007669"/>
    <property type="project" value="TreeGrafter"/>
</dbReference>
<evidence type="ECO:0000256" key="7">
    <source>
        <dbReference type="ARBA" id="ARBA00022553"/>
    </source>
</evidence>
<feature type="coiled-coil region" evidence="19">
    <location>
        <begin position="598"/>
        <end position="625"/>
    </location>
</feature>
<dbReference type="CTD" id="40700"/>
<keyword evidence="7" id="KW-0597">Phosphoprotein</keyword>
<dbReference type="PANTHER" id="PTHR13222:SF1">
    <property type="entry name" value="RB1-INDUCIBLE COILED-COIL PROTEIN 1"/>
    <property type="match status" value="1"/>
</dbReference>
<keyword evidence="10" id="KW-0805">Transcription regulation</keyword>
<keyword evidence="23" id="KW-1185">Reference proteome</keyword>
<dbReference type="OrthoDB" id="447953at2759"/>
<dbReference type="CDD" id="cd17060">
    <property type="entry name" value="Ubl_RB1CC1"/>
    <property type="match status" value="1"/>
</dbReference>
<evidence type="ECO:0000256" key="2">
    <source>
        <dbReference type="ARBA" id="ARBA00004329"/>
    </source>
</evidence>
<dbReference type="Pfam" id="PF10377">
    <property type="entry name" value="ATG11"/>
    <property type="match status" value="1"/>
</dbReference>
<feature type="coiled-coil region" evidence="19">
    <location>
        <begin position="863"/>
        <end position="894"/>
    </location>
</feature>
<organism evidence="23 24">
    <name type="scientific">Fopius arisanus</name>
    <dbReference type="NCBI Taxonomy" id="64838"/>
    <lineage>
        <taxon>Eukaryota</taxon>
        <taxon>Metazoa</taxon>
        <taxon>Ecdysozoa</taxon>
        <taxon>Arthropoda</taxon>
        <taxon>Hexapoda</taxon>
        <taxon>Insecta</taxon>
        <taxon>Pterygota</taxon>
        <taxon>Neoptera</taxon>
        <taxon>Endopterygota</taxon>
        <taxon>Hymenoptera</taxon>
        <taxon>Apocrita</taxon>
        <taxon>Ichneumonoidea</taxon>
        <taxon>Braconidae</taxon>
        <taxon>Opiinae</taxon>
        <taxon>Fopius</taxon>
    </lineage>
</organism>
<sequence>MLYIFHVDTGATLTFDIKLALQSVAELKEAIERECGVLAVHQVLLMSGGESLEPNARVCSYSAGTDTNPIYLFSKAAIESQVPPVPHTDYSTDVDLVEQITGSLSMPATYSTLVSRAQLAQQCCAIARDQTRTCERLVHDQHLQQQGWAAVVANLEDITQMFQSKADLLQQSFTQYLTEREQHMQLLNNFNADLGTLSKIPILPALRAQAEGLLSPDEQPSEPGDQPDEVLSLLRWISAKDNQSSLEQVAEQCSRGLEQFDERMMEALKNETDAAIVGSNRPEMKEIKGLGERLFALEQLLSQARRLLQEQGELAQGFLQNQTRANNLGDPSVLPDLCASHRRQLMVMMENHSQLRDIRRRCTRAKEELSVNIYHRLKWITYVENKMMEVDGKLVMYHENLKRLRRHLEVLQQIHMAPNMYVTAVAEVVRRRTFSQAFLIWASNLACQLLTIHSEEITRRREFQNKFEGHFLNTLFPGLEDTPPPFATQAPTVFDSELPKLTAEDMNSLKIQLPDLTDSVSTPDLNSITQFFLSKSFSEGSGEGSKDKGHSTSMPMDMATKDQGERPMTTDRVGFESETDTEEFEKIVRGNDGKTTCYETEEKQMKQLEENLGNTRAEVERLRTILRTVKTAMGEAMIAFRDELTVLREKVNDDKCGIHEVTERIGQALTVHSQECERALREREQELTVDHELELTDAKKLLETRDEEIMNLKRSIMDKETELVEHERLIATMRQKLEAEQEEMRDIQLRFQEQLEEALEQARIDKNSIEQSNEARLVEISSLTNALEQCRQNVKELEENLATARSDQQKIVKETTDKLLLEYKTELETIRSRFKLMAASSVMERSPSDSSLEKIERPDVIEIVNHEAILAQTKEDLKAEKADAVRKAIEKESADFEAKLQFGLRMVEKQLEEEAEAHRLRETALVDECQKYQEIIRRLTEDDCRVRQSLTEKLEKLEEEKRRLEKKMVTERKIMKHRESQVQELQAERNELRHELAEERLKISQSASGMVNDAFKELMSTSKDDIEVSESKKVRLEANTAECLKRRLECLEIDNKRLAAALQAIQESKELLEAKVEVLEVDKMRLEVELVKERSTRDFGGEISTSMDARDKEMNASVAVVSEAGSGETGSSENKPDATFRYRKKLIKSTTNLFQQSCISLNRCNPGDSVIVLWDTAHSNYIILQESRTMYFLHSECIDTLKLRRQSDGLPKQIYVLGEVIDKQYCHAKKSENRYHVPQGTKFYRVRVMPAQRELDLTTSSSD</sequence>
<evidence type="ECO:0000256" key="12">
    <source>
        <dbReference type="ARBA" id="ARBA00023163"/>
    </source>
</evidence>
<evidence type="ECO:0000256" key="19">
    <source>
        <dbReference type="SAM" id="Coils"/>
    </source>
</evidence>
<gene>
    <name evidence="24" type="primary">Atg17</name>
</gene>
<evidence type="ECO:0000256" key="1">
    <source>
        <dbReference type="ARBA" id="ARBA00004123"/>
    </source>
</evidence>
<feature type="domain" description="Autophagy-related protein 11 C-terminal" evidence="22">
    <location>
        <begin position="1143"/>
        <end position="1248"/>
    </location>
</feature>
<dbReference type="GO" id="GO:0061723">
    <property type="term" value="P:glycophagy"/>
    <property type="evidence" value="ECO:0007669"/>
    <property type="project" value="TreeGrafter"/>
</dbReference>
<evidence type="ECO:0000256" key="3">
    <source>
        <dbReference type="ARBA" id="ARBA00004371"/>
    </source>
</evidence>
<proteinExistence type="predicted"/>
<dbReference type="GO" id="GO:1990316">
    <property type="term" value="C:Atg1/ULK1 kinase complex"/>
    <property type="evidence" value="ECO:0007669"/>
    <property type="project" value="TreeGrafter"/>
</dbReference>
<evidence type="ECO:0000256" key="13">
    <source>
        <dbReference type="ARBA" id="ARBA00023228"/>
    </source>
</evidence>
<accession>A0A9R1TY91</accession>
<evidence type="ECO:0000256" key="14">
    <source>
        <dbReference type="ARBA" id="ARBA00023242"/>
    </source>
</evidence>
<dbReference type="GO" id="GO:0034517">
    <property type="term" value="P:ribophagy"/>
    <property type="evidence" value="ECO:0007669"/>
    <property type="project" value="TreeGrafter"/>
</dbReference>
<evidence type="ECO:0000256" key="20">
    <source>
        <dbReference type="SAM" id="MobiDB-lite"/>
    </source>
</evidence>
<comment type="function">
    <text evidence="16">Involved in autophagy. Regulates early events but also late events of autophagosome formation through direct interaction with Atg16L1. Required for the formation of the autophagosome-like double-membrane structure that surrounds the Salmonella-containing vacuole (SCV) during S.typhimurium infection and subsequent xenophagy. Involved in repair of DNA damage caused by ionizing radiation, which subsequently improves cell survival by decreasing apoptosis. Inhibits PTK2/FAK1 and PTK2B/PYK2 kinase activity, affecting their downstream signaling pathways. Plays a role as a modulator of TGF-beta-signaling by restricting substrate specificity of RNF111. Functions as a DNA-binding transcription factor. Is a potent regulator of the RB1 pathway through induction of RB1 expression. Plays a crucial role in muscular differentiation. Plays an indispensable role in fetal hematopoiesis and in the regulation of neuronal homeostasis.</text>
</comment>
<dbReference type="GO" id="GO:0060090">
    <property type="term" value="F:molecular adaptor activity"/>
    <property type="evidence" value="ECO:0007669"/>
    <property type="project" value="TreeGrafter"/>
</dbReference>
<dbReference type="GO" id="GO:0005634">
    <property type="term" value="C:nucleus"/>
    <property type="evidence" value="ECO:0007669"/>
    <property type="project" value="UniProtKB-SubCell"/>
</dbReference>
<dbReference type="Proteomes" id="UP000694866">
    <property type="component" value="Unplaced"/>
</dbReference>
<dbReference type="PANTHER" id="PTHR13222">
    <property type="entry name" value="RB1-INDUCIBLE COILED-COIL"/>
    <property type="match status" value="1"/>
</dbReference>
<dbReference type="KEGG" id="fas:105265300"/>
<dbReference type="AlphaFoldDB" id="A0A9R1TY91"/>
<dbReference type="GO" id="GO:0000045">
    <property type="term" value="P:autophagosome assembly"/>
    <property type="evidence" value="ECO:0007669"/>
    <property type="project" value="InterPro"/>
</dbReference>
<evidence type="ECO:0000256" key="5">
    <source>
        <dbReference type="ARBA" id="ARBA00022448"/>
    </source>
</evidence>
<evidence type="ECO:0000256" key="4">
    <source>
        <dbReference type="ARBA" id="ARBA00004514"/>
    </source>
</evidence>
<dbReference type="GO" id="GO:0005764">
    <property type="term" value="C:lysosome"/>
    <property type="evidence" value="ECO:0007669"/>
    <property type="project" value="UniProtKB-SubCell"/>
</dbReference>
<keyword evidence="11 19" id="KW-0175">Coiled coil</keyword>
<feature type="compositionally biased region" description="Basic and acidic residues" evidence="20">
    <location>
        <begin position="559"/>
        <end position="568"/>
    </location>
</feature>
<feature type="coiled-coil region" evidence="19">
    <location>
        <begin position="1041"/>
        <end position="1089"/>
    </location>
</feature>
<dbReference type="GO" id="GO:0015031">
    <property type="term" value="P:protein transport"/>
    <property type="evidence" value="ECO:0007669"/>
    <property type="project" value="UniProtKB-KW"/>
</dbReference>
<evidence type="ECO:0000256" key="17">
    <source>
        <dbReference type="ARBA" id="ARBA00069790"/>
    </source>
</evidence>
<dbReference type="GO" id="GO:0000422">
    <property type="term" value="P:autophagy of mitochondrion"/>
    <property type="evidence" value="ECO:0007669"/>
    <property type="project" value="TreeGrafter"/>
</dbReference>
<dbReference type="GO" id="GO:0034727">
    <property type="term" value="P:piecemeal microautophagy of the nucleus"/>
    <property type="evidence" value="ECO:0007669"/>
    <property type="project" value="TreeGrafter"/>
</dbReference>
<dbReference type="GO" id="GO:0019901">
    <property type="term" value="F:protein kinase binding"/>
    <property type="evidence" value="ECO:0007669"/>
    <property type="project" value="UniProtKB-ARBA"/>
</dbReference>
<protein>
    <recommendedName>
        <fullName evidence="17">RB1-inducible coiled-coil protein 1</fullName>
    </recommendedName>
    <alternativeName>
        <fullName evidence="18">FAK family kinase-interacting protein of 200 kDa</fullName>
    </alternativeName>
</protein>
<feature type="domain" description="Autophagy protein ATG17-like" evidence="21">
    <location>
        <begin position="119"/>
        <end position="472"/>
    </location>
</feature>
<keyword evidence="15" id="KW-0131">Cell cycle</keyword>
<keyword evidence="6" id="KW-0963">Cytoplasm</keyword>
<evidence type="ECO:0000256" key="15">
    <source>
        <dbReference type="ARBA" id="ARBA00023306"/>
    </source>
</evidence>
<keyword evidence="14" id="KW-0539">Nucleus</keyword>
<comment type="subcellular location">
    <subcellularLocation>
        <location evidence="4">Cytoplasm</location>
        <location evidence="4">Cytosol</location>
    </subcellularLocation>
    <subcellularLocation>
        <location evidence="3">Lysosome</location>
    </subcellularLocation>
    <subcellularLocation>
        <location evidence="1">Nucleus</location>
    </subcellularLocation>
    <subcellularLocation>
        <location evidence="2">Preautophagosomal structure</location>
    </subcellularLocation>
</comment>